<evidence type="ECO:0000313" key="2">
    <source>
        <dbReference type="EMBL" id="CAB5221373.1"/>
    </source>
</evidence>
<protein>
    <submittedName>
        <fullName evidence="2">Uncharacterized protein</fullName>
    </submittedName>
</protein>
<sequence length="111" mass="12656">MSQDIKKYYECASCQQRYSGDPGRCYDCNEVMMRVVSISDEKISGYDPMLKPSLAPNSAPKQEVAETAAEEKPQETVQEVEDSSEEAGRRELDKLEDYYESDFPLHGWDSD</sequence>
<proteinExistence type="predicted"/>
<feature type="region of interest" description="Disordered" evidence="1">
    <location>
        <begin position="44"/>
        <end position="96"/>
    </location>
</feature>
<evidence type="ECO:0000256" key="1">
    <source>
        <dbReference type="SAM" id="MobiDB-lite"/>
    </source>
</evidence>
<dbReference type="EMBL" id="LR798292">
    <property type="protein sequence ID" value="CAB5221373.1"/>
    <property type="molecule type" value="Genomic_DNA"/>
</dbReference>
<gene>
    <name evidence="2" type="ORF">UFOVP244_148</name>
</gene>
<name>A0A6J7X261_9CAUD</name>
<reference evidence="2" key="1">
    <citation type="submission" date="2020-05" db="EMBL/GenBank/DDBJ databases">
        <authorList>
            <person name="Chiriac C."/>
            <person name="Salcher M."/>
            <person name="Ghai R."/>
            <person name="Kavagutti S V."/>
        </authorList>
    </citation>
    <scope>NUCLEOTIDE SEQUENCE</scope>
</reference>
<accession>A0A6J7X261</accession>
<feature type="compositionally biased region" description="Basic and acidic residues" evidence="1">
    <location>
        <begin position="86"/>
        <end position="96"/>
    </location>
</feature>
<organism evidence="2">
    <name type="scientific">uncultured Caudovirales phage</name>
    <dbReference type="NCBI Taxonomy" id="2100421"/>
    <lineage>
        <taxon>Viruses</taxon>
        <taxon>Duplodnaviria</taxon>
        <taxon>Heunggongvirae</taxon>
        <taxon>Uroviricota</taxon>
        <taxon>Caudoviricetes</taxon>
        <taxon>Peduoviridae</taxon>
        <taxon>Maltschvirus</taxon>
        <taxon>Maltschvirus maltsch</taxon>
    </lineage>
</organism>